<dbReference type="Proteomes" id="UP000278673">
    <property type="component" value="Unassembled WGS sequence"/>
</dbReference>
<dbReference type="PANTHER" id="PTHR13812">
    <property type="entry name" value="KETIMINE REDUCTASE MU-CRYSTALLIN"/>
    <property type="match status" value="1"/>
</dbReference>
<reference evidence="3 4" key="1">
    <citation type="submission" date="2018-10" db="EMBL/GenBank/DDBJ databases">
        <title>Isolation, diversity and antifungal activity of actinobacteria from wheat.</title>
        <authorList>
            <person name="Han C."/>
        </authorList>
    </citation>
    <scope>NUCLEOTIDE SEQUENCE [LARGE SCALE GENOMIC DNA]</scope>
    <source>
        <strain evidence="3 4">NEAU-YY642</strain>
    </source>
</reference>
<feature type="compositionally biased region" description="Basic residues" evidence="2">
    <location>
        <begin position="1"/>
        <end position="11"/>
    </location>
</feature>
<accession>A0A3M2LNQ9</accession>
<evidence type="ECO:0000256" key="1">
    <source>
        <dbReference type="ARBA" id="ARBA00008903"/>
    </source>
</evidence>
<dbReference type="EMBL" id="RFFJ01000143">
    <property type="protein sequence ID" value="RMI36438.1"/>
    <property type="molecule type" value="Genomic_DNA"/>
</dbReference>
<evidence type="ECO:0000313" key="4">
    <source>
        <dbReference type="Proteomes" id="UP000278673"/>
    </source>
</evidence>
<dbReference type="InterPro" id="IPR036291">
    <property type="entry name" value="NAD(P)-bd_dom_sf"/>
</dbReference>
<dbReference type="SUPFAM" id="SSF51735">
    <property type="entry name" value="NAD(P)-binding Rossmann-fold domains"/>
    <property type="match status" value="1"/>
</dbReference>
<dbReference type="InterPro" id="IPR023401">
    <property type="entry name" value="ODC_N"/>
</dbReference>
<evidence type="ECO:0000313" key="3">
    <source>
        <dbReference type="EMBL" id="RMI36438.1"/>
    </source>
</evidence>
<comment type="caution">
    <text evidence="3">The sequence shown here is derived from an EMBL/GenBank/DDBJ whole genome shotgun (WGS) entry which is preliminary data.</text>
</comment>
<proteinExistence type="inferred from homology"/>
<dbReference type="PIRSF" id="PIRSF001439">
    <property type="entry name" value="CryM"/>
    <property type="match status" value="1"/>
</dbReference>
<name>A0A3M2LNQ9_9ACTN</name>
<dbReference type="GO" id="GO:0016491">
    <property type="term" value="F:oxidoreductase activity"/>
    <property type="evidence" value="ECO:0007669"/>
    <property type="project" value="UniProtKB-ARBA"/>
</dbReference>
<evidence type="ECO:0000256" key="2">
    <source>
        <dbReference type="SAM" id="MobiDB-lite"/>
    </source>
</evidence>
<protein>
    <submittedName>
        <fullName evidence="3">Ornithine cyclodeaminase family protein</fullName>
    </submittedName>
</protein>
<organism evidence="3 4">
    <name type="scientific">Streptomyces triticirhizae</name>
    <dbReference type="NCBI Taxonomy" id="2483353"/>
    <lineage>
        <taxon>Bacteria</taxon>
        <taxon>Bacillati</taxon>
        <taxon>Actinomycetota</taxon>
        <taxon>Actinomycetes</taxon>
        <taxon>Kitasatosporales</taxon>
        <taxon>Streptomycetaceae</taxon>
        <taxon>Streptomyces</taxon>
    </lineage>
</organism>
<dbReference type="GO" id="GO:0019752">
    <property type="term" value="P:carboxylic acid metabolic process"/>
    <property type="evidence" value="ECO:0007669"/>
    <property type="project" value="UniProtKB-ARBA"/>
</dbReference>
<dbReference type="PANTHER" id="PTHR13812:SF19">
    <property type="entry name" value="KETIMINE REDUCTASE MU-CRYSTALLIN"/>
    <property type="match status" value="1"/>
</dbReference>
<dbReference type="Gene3D" id="3.30.1780.10">
    <property type="entry name" value="ornithine cyclodeaminase, domain 1"/>
    <property type="match status" value="1"/>
</dbReference>
<gene>
    <name evidence="3" type="ORF">EBN88_21530</name>
</gene>
<keyword evidence="4" id="KW-1185">Reference proteome</keyword>
<comment type="similarity">
    <text evidence="1">Belongs to the ornithine cyclodeaminase/mu-crystallin family.</text>
</comment>
<feature type="region of interest" description="Disordered" evidence="2">
    <location>
        <begin position="1"/>
        <end position="33"/>
    </location>
</feature>
<dbReference type="Pfam" id="PF02423">
    <property type="entry name" value="OCD_Mu_crystall"/>
    <property type="match status" value="1"/>
</dbReference>
<dbReference type="InterPro" id="IPR003462">
    <property type="entry name" value="ODC_Mu_crystall"/>
</dbReference>
<dbReference type="FunFam" id="3.40.50.720:FF:000311">
    <property type="entry name" value="Ornithine cyclodeaminase"/>
    <property type="match status" value="1"/>
</dbReference>
<dbReference type="AlphaFoldDB" id="A0A3M2LNQ9"/>
<sequence length="362" mass="37446">MVGVHPRRPARRGTPGAAPPGRHRPEPGVVSGAGPVFVSDAEVRELLPVSTAIAAMREVMRAFSTGEVTQPVRTVLRPPARGGAHPGLFGSMPAHVPFDGEWWFGIKSVVVREDNPARGLPTHVGTVTVFAPDTGLPVAVLPADTVTELRTAAVSAVAVDALALPGPTTLAIAGAGAQARAHVAAVAAVRPVRRVRLWSRRRESAAKLAEWVRAEHGLDVEVFGTPAEAASGAGVICTTTAAREPILDDADVAPGATVCAVGACQPGARELSSRLVAGTTVVLDSAEAAEREASELLVPRREGLIGPDHPRGELGAVLAGAVPGRGDERERIVYLSLGLAAQDVATAVLVAKRHTEWTGPRP</sequence>
<dbReference type="GO" id="GO:0005737">
    <property type="term" value="C:cytoplasm"/>
    <property type="evidence" value="ECO:0007669"/>
    <property type="project" value="TreeGrafter"/>
</dbReference>
<dbReference type="GO" id="GO:0042562">
    <property type="term" value="F:hormone binding"/>
    <property type="evidence" value="ECO:0007669"/>
    <property type="project" value="TreeGrafter"/>
</dbReference>
<dbReference type="Gene3D" id="3.40.50.720">
    <property type="entry name" value="NAD(P)-binding Rossmann-like Domain"/>
    <property type="match status" value="1"/>
</dbReference>